<dbReference type="InterPro" id="IPR011330">
    <property type="entry name" value="Glyco_hydro/deAcase_b/a-brl"/>
</dbReference>
<keyword evidence="3" id="KW-0479">Metal-binding</keyword>
<organism evidence="7 8">
    <name type="scientific">Fundidesulfovibrio magnetotacticus</name>
    <dbReference type="NCBI Taxonomy" id="2730080"/>
    <lineage>
        <taxon>Bacteria</taxon>
        <taxon>Pseudomonadati</taxon>
        <taxon>Thermodesulfobacteriota</taxon>
        <taxon>Desulfovibrionia</taxon>
        <taxon>Desulfovibrionales</taxon>
        <taxon>Desulfovibrionaceae</taxon>
        <taxon>Fundidesulfovibrio</taxon>
    </lineage>
</organism>
<dbReference type="InterPro" id="IPR019546">
    <property type="entry name" value="TAT_signal_bac_arc"/>
</dbReference>
<keyword evidence="8" id="KW-1185">Reference proteome</keyword>
<dbReference type="CDD" id="cd10970">
    <property type="entry name" value="CE4_DAC_u1_6s"/>
    <property type="match status" value="1"/>
</dbReference>
<dbReference type="GO" id="GO:0046872">
    <property type="term" value="F:metal ion binding"/>
    <property type="evidence" value="ECO:0007669"/>
    <property type="project" value="UniProtKB-KW"/>
</dbReference>
<dbReference type="GO" id="GO:0016810">
    <property type="term" value="F:hydrolase activity, acting on carbon-nitrogen (but not peptide) bonds"/>
    <property type="evidence" value="ECO:0007669"/>
    <property type="project" value="InterPro"/>
</dbReference>
<dbReference type="PANTHER" id="PTHR34216:SF3">
    <property type="entry name" value="POLY-BETA-1,6-N-ACETYL-D-GLUCOSAMINE N-DEACETYLASE"/>
    <property type="match status" value="1"/>
</dbReference>
<dbReference type="Gene3D" id="3.20.20.370">
    <property type="entry name" value="Glycoside hydrolase/deacetylase"/>
    <property type="match status" value="1"/>
</dbReference>
<dbReference type="InterPro" id="IPR002509">
    <property type="entry name" value="NODB_dom"/>
</dbReference>
<evidence type="ECO:0000256" key="3">
    <source>
        <dbReference type="ARBA" id="ARBA00022723"/>
    </source>
</evidence>
<feature type="signal peptide" evidence="5">
    <location>
        <begin position="1"/>
        <end position="25"/>
    </location>
</feature>
<evidence type="ECO:0000256" key="5">
    <source>
        <dbReference type="SAM" id="SignalP"/>
    </source>
</evidence>
<accession>A0A6V8LYC8</accession>
<dbReference type="GO" id="GO:0005975">
    <property type="term" value="P:carbohydrate metabolic process"/>
    <property type="evidence" value="ECO:0007669"/>
    <property type="project" value="InterPro"/>
</dbReference>
<dbReference type="Pfam" id="PF01522">
    <property type="entry name" value="Polysacc_deac_1"/>
    <property type="match status" value="1"/>
</dbReference>
<evidence type="ECO:0000256" key="2">
    <source>
        <dbReference type="ARBA" id="ARBA00004613"/>
    </source>
</evidence>
<evidence type="ECO:0000313" key="8">
    <source>
        <dbReference type="Proteomes" id="UP000494245"/>
    </source>
</evidence>
<evidence type="ECO:0000259" key="6">
    <source>
        <dbReference type="PROSITE" id="PS51677"/>
    </source>
</evidence>
<name>A0A6V8LYC8_9BACT</name>
<comment type="caution">
    <text evidence="7">The sequence shown here is derived from an EMBL/GenBank/DDBJ whole genome shotgun (WGS) entry which is preliminary data.</text>
</comment>
<dbReference type="InterPro" id="IPR051398">
    <property type="entry name" value="Polysacch_Deacetylase"/>
</dbReference>
<dbReference type="EMBL" id="BLTE01000003">
    <property type="protein sequence ID" value="GFK93275.1"/>
    <property type="molecule type" value="Genomic_DNA"/>
</dbReference>
<proteinExistence type="predicted"/>
<dbReference type="SUPFAM" id="SSF88713">
    <property type="entry name" value="Glycoside hydrolase/deacetylase"/>
    <property type="match status" value="1"/>
</dbReference>
<sequence length="346" mass="38415">MKRRNFLSFCAAAGACAVLPGMSLANVARPFPKGMVTFTFDDGIVSNHRYALPILKSRGQVATAGIVVSRMLSGNDDYMNVEHVRELAASGWEIASHSLTHSRPTQIPKTLAQEPVSGWHVDERDPARYQTQYEYERIAGLYQDGKPLTEAPSLEAMASCQGCYWLDRAIAELHVRPLRGGDPSTLDILAGSYQREMEQSKAMLLELGFDVDTYIAPHNYWTDDVEVLSRRSYARACTGRDSDNRPGTFNAHAIRRFMVHEKDSAQALARIITDHSLEHGGWVVFCFHGVGDKTGWEPYPADKLDQLSAWVAEQGIPMVTVREGAKAMQAARQNDTKQKTIAKKGS</sequence>
<comment type="subcellular location">
    <subcellularLocation>
        <location evidence="1">Periplasm</location>
    </subcellularLocation>
    <subcellularLocation>
        <location evidence="2">Secreted</location>
    </subcellularLocation>
</comment>
<feature type="domain" description="NodB homology" evidence="6">
    <location>
        <begin position="34"/>
        <end position="114"/>
    </location>
</feature>
<dbReference type="RefSeq" id="WP_173082134.1">
    <property type="nucleotide sequence ID" value="NZ_BLTE01000003.1"/>
</dbReference>
<dbReference type="NCBIfam" id="TIGR01409">
    <property type="entry name" value="TAT_signal_seq"/>
    <property type="match status" value="1"/>
</dbReference>
<protein>
    <recommendedName>
        <fullName evidence="6">NodB homology domain-containing protein</fullName>
    </recommendedName>
</protein>
<gene>
    <name evidence="7" type="ORF">NNJEOMEG_01106</name>
</gene>
<feature type="chain" id="PRO_5028962282" description="NodB homology domain-containing protein" evidence="5">
    <location>
        <begin position="26"/>
        <end position="346"/>
    </location>
</feature>
<keyword evidence="4 5" id="KW-0732">Signal</keyword>
<dbReference type="PROSITE" id="PS51677">
    <property type="entry name" value="NODB"/>
    <property type="match status" value="1"/>
</dbReference>
<dbReference type="GO" id="GO:0042597">
    <property type="term" value="C:periplasmic space"/>
    <property type="evidence" value="ECO:0007669"/>
    <property type="project" value="UniProtKB-SubCell"/>
</dbReference>
<dbReference type="AlphaFoldDB" id="A0A6V8LYC8"/>
<dbReference type="PROSITE" id="PS51257">
    <property type="entry name" value="PROKAR_LIPOPROTEIN"/>
    <property type="match status" value="1"/>
</dbReference>
<dbReference type="Proteomes" id="UP000494245">
    <property type="component" value="Unassembled WGS sequence"/>
</dbReference>
<evidence type="ECO:0000313" key="7">
    <source>
        <dbReference type="EMBL" id="GFK93275.1"/>
    </source>
</evidence>
<dbReference type="PANTHER" id="PTHR34216">
    <property type="match status" value="1"/>
</dbReference>
<dbReference type="GO" id="GO:0005576">
    <property type="term" value="C:extracellular region"/>
    <property type="evidence" value="ECO:0007669"/>
    <property type="project" value="UniProtKB-SubCell"/>
</dbReference>
<reference evidence="7 8" key="1">
    <citation type="submission" date="2020-04" db="EMBL/GenBank/DDBJ databases">
        <authorList>
            <consortium name="Desulfovibrio sp. FSS-1 genome sequencing consortium"/>
            <person name="Shimoshige H."/>
            <person name="Kobayashi H."/>
            <person name="Maekawa T."/>
        </authorList>
    </citation>
    <scope>NUCLEOTIDE SEQUENCE [LARGE SCALE GENOMIC DNA]</scope>
    <source>
        <strain evidence="7 8">SIID29052-01</strain>
    </source>
</reference>
<evidence type="ECO:0000256" key="4">
    <source>
        <dbReference type="ARBA" id="ARBA00022729"/>
    </source>
</evidence>
<reference evidence="7 8" key="2">
    <citation type="submission" date="2020-05" db="EMBL/GenBank/DDBJ databases">
        <title>Draft genome sequence of Desulfovibrio sp. strainFSS-1.</title>
        <authorList>
            <person name="Shimoshige H."/>
            <person name="Kobayashi H."/>
            <person name="Maekawa T."/>
        </authorList>
    </citation>
    <scope>NUCLEOTIDE SEQUENCE [LARGE SCALE GENOMIC DNA]</scope>
    <source>
        <strain evidence="7 8">SIID29052-01</strain>
    </source>
</reference>
<evidence type="ECO:0000256" key="1">
    <source>
        <dbReference type="ARBA" id="ARBA00004418"/>
    </source>
</evidence>